<dbReference type="OrthoDB" id="2621999at2"/>
<keyword evidence="2" id="KW-0732">Signal</keyword>
<accession>A0A3S1B649</accession>
<dbReference type="RefSeq" id="WP_127200676.1">
    <property type="nucleotide sequence ID" value="NZ_RZNX01000011.1"/>
</dbReference>
<sequence length="176" mass="19196">MQQQRLFRLVRALAAVFLTAGAAFGAFSGKVSALSEPYAVRPPGTEISHADGRHGKQHGHFYGHLVRETAALLGIPYEAVIAELKQGKSLLQIAKEKKGWSEAEYTLKLKSSISARIDQSVASGKLSQDKADKFKALLPEKIQKAVNRSCRGKLDKPHNDPSLSPGQNQINRKISP</sequence>
<feature type="region of interest" description="Disordered" evidence="1">
    <location>
        <begin position="148"/>
        <end position="176"/>
    </location>
</feature>
<name>A0A3S1B649_9BACL</name>
<gene>
    <name evidence="3" type="ORF">EJP77_18140</name>
</gene>
<protein>
    <submittedName>
        <fullName evidence="3">Uncharacterized protein</fullName>
    </submittedName>
</protein>
<evidence type="ECO:0000256" key="1">
    <source>
        <dbReference type="SAM" id="MobiDB-lite"/>
    </source>
</evidence>
<evidence type="ECO:0000313" key="3">
    <source>
        <dbReference type="EMBL" id="RUT28132.1"/>
    </source>
</evidence>
<dbReference type="Proteomes" id="UP000272464">
    <property type="component" value="Unassembled WGS sequence"/>
</dbReference>
<feature type="signal peptide" evidence="2">
    <location>
        <begin position="1"/>
        <end position="25"/>
    </location>
</feature>
<reference evidence="3 4" key="1">
    <citation type="submission" date="2018-12" db="EMBL/GenBank/DDBJ databases">
        <authorList>
            <person name="Sun L."/>
            <person name="Chen Z."/>
        </authorList>
    </citation>
    <scope>NUCLEOTIDE SEQUENCE [LARGE SCALE GENOMIC DNA]</scope>
    <source>
        <strain evidence="3 4">3-5-3</strain>
    </source>
</reference>
<proteinExistence type="predicted"/>
<dbReference type="AlphaFoldDB" id="A0A3S1B649"/>
<comment type="caution">
    <text evidence="3">The sequence shown here is derived from an EMBL/GenBank/DDBJ whole genome shotgun (WGS) entry which is preliminary data.</text>
</comment>
<evidence type="ECO:0000313" key="4">
    <source>
        <dbReference type="Proteomes" id="UP000272464"/>
    </source>
</evidence>
<feature type="chain" id="PRO_5038443728" evidence="2">
    <location>
        <begin position="26"/>
        <end position="176"/>
    </location>
</feature>
<organism evidence="3 4">
    <name type="scientific">Paenibacillus zeisoli</name>
    <dbReference type="NCBI Taxonomy" id="2496267"/>
    <lineage>
        <taxon>Bacteria</taxon>
        <taxon>Bacillati</taxon>
        <taxon>Bacillota</taxon>
        <taxon>Bacilli</taxon>
        <taxon>Bacillales</taxon>
        <taxon>Paenibacillaceae</taxon>
        <taxon>Paenibacillus</taxon>
    </lineage>
</organism>
<feature type="compositionally biased region" description="Polar residues" evidence="1">
    <location>
        <begin position="161"/>
        <end position="176"/>
    </location>
</feature>
<dbReference type="EMBL" id="RZNX01000011">
    <property type="protein sequence ID" value="RUT28132.1"/>
    <property type="molecule type" value="Genomic_DNA"/>
</dbReference>
<keyword evidence="4" id="KW-1185">Reference proteome</keyword>
<evidence type="ECO:0000256" key="2">
    <source>
        <dbReference type="SAM" id="SignalP"/>
    </source>
</evidence>